<dbReference type="EMBL" id="JBHLWQ010000055">
    <property type="protein sequence ID" value="MFC0199965.1"/>
    <property type="molecule type" value="Genomic_DNA"/>
</dbReference>
<keyword evidence="7 10" id="KW-0028">Amino-acid biosynthesis</keyword>
<evidence type="ECO:0000256" key="4">
    <source>
        <dbReference type="ARBA" id="ARBA00009845"/>
    </source>
</evidence>
<evidence type="ECO:0000256" key="6">
    <source>
        <dbReference type="ARBA" id="ARBA00022430"/>
    </source>
</evidence>
<evidence type="ECO:0000256" key="10">
    <source>
        <dbReference type="HAMAP-Rule" id="MF_01031"/>
    </source>
</evidence>
<comment type="pathway">
    <text evidence="3 10">Amino-acid biosynthesis; L-leucine biosynthesis; L-leucine from 3-methyl-2-oxobutanoate: step 2/4.</text>
</comment>
<evidence type="ECO:0000256" key="2">
    <source>
        <dbReference type="ARBA" id="ARBA00002695"/>
    </source>
</evidence>
<comment type="subunit">
    <text evidence="5 10">Heterodimer of LeuC and LeuD.</text>
</comment>
<dbReference type="SUPFAM" id="SSF52016">
    <property type="entry name" value="LeuD/IlvD-like"/>
    <property type="match status" value="1"/>
</dbReference>
<protein>
    <recommendedName>
        <fullName evidence="10">3-isopropylmalate dehydratase small subunit</fullName>
        <ecNumber evidence="10">4.2.1.33</ecNumber>
    </recommendedName>
    <alternativeName>
        <fullName evidence="10">Alpha-IPM isomerase</fullName>
        <shortName evidence="10">IPMI</shortName>
    </alternativeName>
    <alternativeName>
        <fullName evidence="10">Isopropylmalate isomerase</fullName>
    </alternativeName>
</protein>
<comment type="caution">
    <text evidence="12">The sequence shown here is derived from an EMBL/GenBank/DDBJ whole genome shotgun (WGS) entry which is preliminary data.</text>
</comment>
<organism evidence="12 13">
    <name type="scientific">Paracoccus rhizosphaerae</name>
    <dbReference type="NCBI Taxonomy" id="1133347"/>
    <lineage>
        <taxon>Bacteria</taxon>
        <taxon>Pseudomonadati</taxon>
        <taxon>Pseudomonadota</taxon>
        <taxon>Alphaproteobacteria</taxon>
        <taxon>Rhodobacterales</taxon>
        <taxon>Paracoccaceae</taxon>
        <taxon>Paracoccus</taxon>
    </lineage>
</organism>
<dbReference type="InterPro" id="IPR000573">
    <property type="entry name" value="AconitaseA/IPMdHydase_ssu_swvl"/>
</dbReference>
<dbReference type="Gene3D" id="3.20.19.10">
    <property type="entry name" value="Aconitase, domain 4"/>
    <property type="match status" value="1"/>
</dbReference>
<evidence type="ECO:0000313" key="12">
    <source>
        <dbReference type="EMBL" id="MFC0199965.1"/>
    </source>
</evidence>
<evidence type="ECO:0000256" key="7">
    <source>
        <dbReference type="ARBA" id="ARBA00022605"/>
    </source>
</evidence>
<evidence type="ECO:0000256" key="5">
    <source>
        <dbReference type="ARBA" id="ARBA00011271"/>
    </source>
</evidence>
<dbReference type="GO" id="GO:0003861">
    <property type="term" value="F:3-isopropylmalate dehydratase activity"/>
    <property type="evidence" value="ECO:0007669"/>
    <property type="project" value="UniProtKB-EC"/>
</dbReference>
<dbReference type="Pfam" id="PF00694">
    <property type="entry name" value="Aconitase_C"/>
    <property type="match status" value="1"/>
</dbReference>
<dbReference type="NCBIfam" id="TIGR00171">
    <property type="entry name" value="leuD"/>
    <property type="match status" value="1"/>
</dbReference>
<dbReference type="InterPro" id="IPR004431">
    <property type="entry name" value="3-IsopropMal_deHydase_ssu"/>
</dbReference>
<comment type="catalytic activity">
    <reaction evidence="1 10">
        <text>(2R,3S)-3-isopropylmalate = (2S)-2-isopropylmalate</text>
        <dbReference type="Rhea" id="RHEA:32287"/>
        <dbReference type="ChEBI" id="CHEBI:1178"/>
        <dbReference type="ChEBI" id="CHEBI:35121"/>
        <dbReference type="EC" id="4.2.1.33"/>
    </reaction>
</comment>
<dbReference type="RefSeq" id="WP_265505106.1">
    <property type="nucleotide sequence ID" value="NZ_JAOTBE010000001.1"/>
</dbReference>
<dbReference type="HAMAP" id="MF_01031">
    <property type="entry name" value="LeuD_type1"/>
    <property type="match status" value="1"/>
</dbReference>
<accession>A0ABV6CGV3</accession>
<keyword evidence="13" id="KW-1185">Reference proteome</keyword>
<evidence type="ECO:0000256" key="9">
    <source>
        <dbReference type="ARBA" id="ARBA00023304"/>
    </source>
</evidence>
<evidence type="ECO:0000256" key="8">
    <source>
        <dbReference type="ARBA" id="ARBA00023239"/>
    </source>
</evidence>
<evidence type="ECO:0000256" key="3">
    <source>
        <dbReference type="ARBA" id="ARBA00004729"/>
    </source>
</evidence>
<sequence length="201" mass="22228">MDKFTTLTGIAAPMPLVNIDTDMIIPKQFLKTIKRSGLGVNLFDELRYDRDGNENPDFVLNQPAYRDAQILIAGDNFGCGSSREHAPWALLDFGIRCVISTSFADIFFNNCFKNGILPVVLPQDAVDALMEDAGRGANARITVDLESQTVTASDGTSFDFQIDPFRKHCLMNGLDDIGLTMEKAPSIDAYETQMAQARPWI</sequence>
<evidence type="ECO:0000313" key="13">
    <source>
        <dbReference type="Proteomes" id="UP001589795"/>
    </source>
</evidence>
<keyword evidence="6 10" id="KW-0432">Leucine biosynthesis</keyword>
<evidence type="ECO:0000259" key="11">
    <source>
        <dbReference type="Pfam" id="PF00694"/>
    </source>
</evidence>
<dbReference type="InterPro" id="IPR015928">
    <property type="entry name" value="Aconitase/3IPM_dehydase_swvl"/>
</dbReference>
<feature type="domain" description="Aconitase A/isopropylmalate dehydratase small subunit swivel" evidence="11">
    <location>
        <begin position="1"/>
        <end position="123"/>
    </location>
</feature>
<gene>
    <name evidence="10 12" type="primary">leuD</name>
    <name evidence="12" type="ORF">ACFFIZ_06415</name>
</gene>
<dbReference type="Proteomes" id="UP001589795">
    <property type="component" value="Unassembled WGS sequence"/>
</dbReference>
<proteinExistence type="inferred from homology"/>
<dbReference type="EC" id="4.2.1.33" evidence="10"/>
<keyword evidence="8 10" id="KW-0456">Lyase</keyword>
<comment type="similarity">
    <text evidence="4 10">Belongs to the LeuD family. LeuD type 1 subfamily.</text>
</comment>
<dbReference type="InterPro" id="IPR033940">
    <property type="entry name" value="IPMI_Swivel"/>
</dbReference>
<keyword evidence="9 10" id="KW-0100">Branched-chain amino acid biosynthesis</keyword>
<dbReference type="CDD" id="cd01577">
    <property type="entry name" value="IPMI_Swivel"/>
    <property type="match status" value="1"/>
</dbReference>
<name>A0ABV6CGV3_9RHOB</name>
<reference evidence="12 13" key="1">
    <citation type="submission" date="2024-09" db="EMBL/GenBank/DDBJ databases">
        <authorList>
            <person name="Sun Q."/>
            <person name="Mori K."/>
        </authorList>
    </citation>
    <scope>NUCLEOTIDE SEQUENCE [LARGE SCALE GENOMIC DNA]</scope>
    <source>
        <strain evidence="12 13">CCM 7904</strain>
    </source>
</reference>
<dbReference type="PANTHER" id="PTHR43345">
    <property type="entry name" value="3-ISOPROPYLMALATE DEHYDRATASE SMALL SUBUNIT 2-RELATED-RELATED"/>
    <property type="match status" value="1"/>
</dbReference>
<dbReference type="NCBIfam" id="NF002458">
    <property type="entry name" value="PRK01641.1"/>
    <property type="match status" value="1"/>
</dbReference>
<comment type="function">
    <text evidence="2 10">Catalyzes the isomerization between 2-isopropylmalate and 3-isopropylmalate, via the formation of 2-isopropylmaleate.</text>
</comment>
<dbReference type="InterPro" id="IPR050075">
    <property type="entry name" value="LeuD"/>
</dbReference>
<dbReference type="PANTHER" id="PTHR43345:SF5">
    <property type="entry name" value="3-ISOPROPYLMALATE DEHYDRATASE SMALL SUBUNIT"/>
    <property type="match status" value="1"/>
</dbReference>
<evidence type="ECO:0000256" key="1">
    <source>
        <dbReference type="ARBA" id="ARBA00000491"/>
    </source>
</evidence>